<comment type="caution">
    <text evidence="3">The sequence shown here is derived from an EMBL/GenBank/DDBJ whole genome shotgun (WGS) entry which is preliminary data.</text>
</comment>
<evidence type="ECO:0000313" key="4">
    <source>
        <dbReference type="Proteomes" id="UP001529510"/>
    </source>
</evidence>
<keyword evidence="2" id="KW-0472">Membrane</keyword>
<keyword evidence="2" id="KW-0812">Transmembrane</keyword>
<name>A0ABD0QBY3_CIRMR</name>
<keyword evidence="4" id="KW-1185">Reference proteome</keyword>
<dbReference type="AlphaFoldDB" id="A0ABD0QBY3"/>
<feature type="compositionally biased region" description="Basic and acidic residues" evidence="1">
    <location>
        <begin position="39"/>
        <end position="61"/>
    </location>
</feature>
<evidence type="ECO:0000313" key="3">
    <source>
        <dbReference type="EMBL" id="KAL0183686.1"/>
    </source>
</evidence>
<evidence type="ECO:0000256" key="2">
    <source>
        <dbReference type="SAM" id="Phobius"/>
    </source>
</evidence>
<feature type="non-terminal residue" evidence="3">
    <location>
        <position position="1"/>
    </location>
</feature>
<accession>A0ABD0QBY3</accession>
<reference evidence="3 4" key="1">
    <citation type="submission" date="2024-05" db="EMBL/GenBank/DDBJ databases">
        <title>Genome sequencing and assembly of Indian major carp, Cirrhinus mrigala (Hamilton, 1822).</title>
        <authorList>
            <person name="Mohindra V."/>
            <person name="Chowdhury L.M."/>
            <person name="Lal K."/>
            <person name="Jena J.K."/>
        </authorList>
    </citation>
    <scope>NUCLEOTIDE SEQUENCE [LARGE SCALE GENOMIC DNA]</scope>
    <source>
        <strain evidence="3">CM1030</strain>
        <tissue evidence="3">Blood</tissue>
    </source>
</reference>
<dbReference type="Proteomes" id="UP001529510">
    <property type="component" value="Unassembled WGS sequence"/>
</dbReference>
<sequence length="67" mass="7897">WAEYVLFASLLAAVSVIFSFMAYFYTYIDPAEIEAKIRKEQGLEPEKKEKEKLEMGEKDEDKENEQE</sequence>
<dbReference type="EMBL" id="JAMKFB020000009">
    <property type="protein sequence ID" value="KAL0183686.1"/>
    <property type="molecule type" value="Genomic_DNA"/>
</dbReference>
<feature type="non-terminal residue" evidence="3">
    <location>
        <position position="67"/>
    </location>
</feature>
<protein>
    <submittedName>
        <fullName evidence="3">Uncharacterized protein</fullName>
    </submittedName>
</protein>
<keyword evidence="2" id="KW-1133">Transmembrane helix</keyword>
<evidence type="ECO:0000256" key="1">
    <source>
        <dbReference type="SAM" id="MobiDB-lite"/>
    </source>
</evidence>
<gene>
    <name evidence="3" type="ORF">M9458_019382</name>
</gene>
<feature type="region of interest" description="Disordered" evidence="1">
    <location>
        <begin position="39"/>
        <end position="67"/>
    </location>
</feature>
<organism evidence="3 4">
    <name type="scientific">Cirrhinus mrigala</name>
    <name type="common">Mrigala</name>
    <dbReference type="NCBI Taxonomy" id="683832"/>
    <lineage>
        <taxon>Eukaryota</taxon>
        <taxon>Metazoa</taxon>
        <taxon>Chordata</taxon>
        <taxon>Craniata</taxon>
        <taxon>Vertebrata</taxon>
        <taxon>Euteleostomi</taxon>
        <taxon>Actinopterygii</taxon>
        <taxon>Neopterygii</taxon>
        <taxon>Teleostei</taxon>
        <taxon>Ostariophysi</taxon>
        <taxon>Cypriniformes</taxon>
        <taxon>Cyprinidae</taxon>
        <taxon>Labeoninae</taxon>
        <taxon>Labeonini</taxon>
        <taxon>Cirrhinus</taxon>
    </lineage>
</organism>
<proteinExistence type="predicted"/>
<feature type="transmembrane region" description="Helical" evidence="2">
    <location>
        <begin position="6"/>
        <end position="28"/>
    </location>
</feature>